<dbReference type="Pfam" id="PF00155">
    <property type="entry name" value="Aminotran_1_2"/>
    <property type="match status" value="1"/>
</dbReference>
<keyword evidence="3" id="KW-0808">Transferase</keyword>
<keyword evidence="7" id="KW-1185">Reference proteome</keyword>
<evidence type="ECO:0000313" key="7">
    <source>
        <dbReference type="Proteomes" id="UP000248198"/>
    </source>
</evidence>
<comment type="similarity">
    <text evidence="2">Belongs to the class-II pyridoxal-phosphate-dependent aminotransferase family. BioF subfamily.</text>
</comment>
<dbReference type="EMBL" id="QKLU01000005">
    <property type="protein sequence ID" value="PYF72849.1"/>
    <property type="molecule type" value="Genomic_DNA"/>
</dbReference>
<dbReference type="GO" id="GO:0030170">
    <property type="term" value="F:pyridoxal phosphate binding"/>
    <property type="evidence" value="ECO:0007669"/>
    <property type="project" value="InterPro"/>
</dbReference>
<dbReference type="InterPro" id="IPR015424">
    <property type="entry name" value="PyrdxlP-dep_Trfase"/>
</dbReference>
<dbReference type="InterPro" id="IPR015421">
    <property type="entry name" value="PyrdxlP-dep_Trfase_major"/>
</dbReference>
<evidence type="ECO:0000259" key="5">
    <source>
        <dbReference type="Pfam" id="PF00155"/>
    </source>
</evidence>
<evidence type="ECO:0000256" key="2">
    <source>
        <dbReference type="ARBA" id="ARBA00010008"/>
    </source>
</evidence>
<evidence type="ECO:0000256" key="3">
    <source>
        <dbReference type="ARBA" id="ARBA00022679"/>
    </source>
</evidence>
<dbReference type="PANTHER" id="PTHR13693">
    <property type="entry name" value="CLASS II AMINOTRANSFERASE/8-AMINO-7-OXONONANOATE SYNTHASE"/>
    <property type="match status" value="1"/>
</dbReference>
<dbReference type="InterPro" id="IPR050087">
    <property type="entry name" value="AON_synthase_class-II"/>
</dbReference>
<dbReference type="Proteomes" id="UP000248198">
    <property type="component" value="Unassembled WGS sequence"/>
</dbReference>
<evidence type="ECO:0000313" key="6">
    <source>
        <dbReference type="EMBL" id="PYF72849.1"/>
    </source>
</evidence>
<reference evidence="6 7" key="1">
    <citation type="submission" date="2018-06" db="EMBL/GenBank/DDBJ databases">
        <title>Genomic Encyclopedia of Archaeal and Bacterial Type Strains, Phase II (KMG-II): from individual species to whole genera.</title>
        <authorList>
            <person name="Goeker M."/>
        </authorList>
    </citation>
    <scope>NUCLEOTIDE SEQUENCE [LARGE SCALE GENOMIC DNA]</scope>
    <source>
        <strain evidence="6 7">DSM 27372</strain>
    </source>
</reference>
<dbReference type="InterPro" id="IPR004839">
    <property type="entry name" value="Aminotransferase_I/II_large"/>
</dbReference>
<proteinExistence type="inferred from homology"/>
<dbReference type="RefSeq" id="WP_110832662.1">
    <property type="nucleotide sequence ID" value="NZ_QKLU01000005.1"/>
</dbReference>
<dbReference type="AlphaFoldDB" id="A0A318UDV8"/>
<gene>
    <name evidence="6" type="ORF">B0O44_105221</name>
</gene>
<name>A0A318UDV8_9SPHI</name>
<organism evidence="6 7">
    <name type="scientific">Pedobacter nutrimenti</name>
    <dbReference type="NCBI Taxonomy" id="1241337"/>
    <lineage>
        <taxon>Bacteria</taxon>
        <taxon>Pseudomonadati</taxon>
        <taxon>Bacteroidota</taxon>
        <taxon>Sphingobacteriia</taxon>
        <taxon>Sphingobacteriales</taxon>
        <taxon>Sphingobacteriaceae</taxon>
        <taxon>Pedobacter</taxon>
    </lineage>
</organism>
<protein>
    <submittedName>
        <fullName evidence="6">8-amino-7-oxononanoate synthase</fullName>
    </submittedName>
</protein>
<feature type="domain" description="Aminotransferase class I/classII large" evidence="5">
    <location>
        <begin position="34"/>
        <end position="371"/>
    </location>
</feature>
<dbReference type="OrthoDB" id="9807157at2"/>
<evidence type="ECO:0000256" key="1">
    <source>
        <dbReference type="ARBA" id="ARBA00001933"/>
    </source>
</evidence>
<comment type="caution">
    <text evidence="6">The sequence shown here is derived from an EMBL/GenBank/DDBJ whole genome shotgun (WGS) entry which is preliminary data.</text>
</comment>
<dbReference type="GO" id="GO:0016740">
    <property type="term" value="F:transferase activity"/>
    <property type="evidence" value="ECO:0007669"/>
    <property type="project" value="UniProtKB-KW"/>
</dbReference>
<dbReference type="InterPro" id="IPR015422">
    <property type="entry name" value="PyrdxlP-dep_Trfase_small"/>
</dbReference>
<evidence type="ECO:0000256" key="4">
    <source>
        <dbReference type="ARBA" id="ARBA00022898"/>
    </source>
</evidence>
<accession>A0A318UDV8</accession>
<dbReference type="GO" id="GO:0009102">
    <property type="term" value="P:biotin biosynthetic process"/>
    <property type="evidence" value="ECO:0007669"/>
    <property type="project" value="TreeGrafter"/>
</dbReference>
<sequence length="379" mass="42033">MSKALAKSMEILSSRLRQRKENGLFRKLDLLQGLTDFCSNDYLGFSRNEALFRQIEAARAQYKPQGLGATGSRLISGNSIFAEELEHYLADAQGAETALLFNSGYAANLGLFSAIAQKGDTIITDELIHASVIDGCRTGFATRLKFKHNDLQSLEEKLKAARGICYVAVESLYSMDGDIAPLKEINGLCKKYGALLLVDEAHAFGVFGKGLVYELGLSKEVFATLLTFGKALGGHGAVLLGPELLYHYLINFARSFIYSTALPFEQLLHIRCSYIYLHQNRQLQTSLNQKTEFFKNQFVGTAFEYRLKSGPIQPVLIPGNEAVKKASRELRKMGLAVWPILSPTVAPGAERLRICLHSYNSAEEIEMLAHYLLQNPLPI</sequence>
<dbReference type="SUPFAM" id="SSF53383">
    <property type="entry name" value="PLP-dependent transferases"/>
    <property type="match status" value="1"/>
</dbReference>
<dbReference type="Gene3D" id="3.40.640.10">
    <property type="entry name" value="Type I PLP-dependent aspartate aminotransferase-like (Major domain)"/>
    <property type="match status" value="1"/>
</dbReference>
<keyword evidence="4" id="KW-0663">Pyridoxal phosphate</keyword>
<comment type="cofactor">
    <cofactor evidence="1">
        <name>pyridoxal 5'-phosphate</name>
        <dbReference type="ChEBI" id="CHEBI:597326"/>
    </cofactor>
</comment>
<dbReference type="Gene3D" id="3.90.1150.10">
    <property type="entry name" value="Aspartate Aminotransferase, domain 1"/>
    <property type="match status" value="1"/>
</dbReference>
<dbReference type="PANTHER" id="PTHR13693:SF77">
    <property type="entry name" value="8-AMINO-7-OXONONANOATE SYNTHASE"/>
    <property type="match status" value="1"/>
</dbReference>